<dbReference type="Proteomes" id="UP001185069">
    <property type="component" value="Unassembled WGS sequence"/>
</dbReference>
<dbReference type="InterPro" id="IPR029068">
    <property type="entry name" value="Glyas_Bleomycin-R_OHBP_Dase"/>
</dbReference>
<accession>A0ABU1JEU5</accession>
<keyword evidence="2" id="KW-1185">Reference proteome</keyword>
<dbReference type="CDD" id="cd06587">
    <property type="entry name" value="VOC"/>
    <property type="match status" value="1"/>
</dbReference>
<evidence type="ECO:0008006" key="3">
    <source>
        <dbReference type="Google" id="ProtNLM"/>
    </source>
</evidence>
<reference evidence="1 2" key="1">
    <citation type="submission" date="2023-07" db="EMBL/GenBank/DDBJ databases">
        <title>Sequencing the genomes of 1000 actinobacteria strains.</title>
        <authorList>
            <person name="Klenk H.-P."/>
        </authorList>
    </citation>
    <scope>NUCLEOTIDE SEQUENCE [LARGE SCALE GENOMIC DNA]</scope>
    <source>
        <strain evidence="1 2">DSM 14555</strain>
    </source>
</reference>
<comment type="caution">
    <text evidence="1">The sequence shown here is derived from an EMBL/GenBank/DDBJ whole genome shotgun (WGS) entry which is preliminary data.</text>
</comment>
<evidence type="ECO:0000313" key="2">
    <source>
        <dbReference type="Proteomes" id="UP001185069"/>
    </source>
</evidence>
<organism evidence="1 2">
    <name type="scientific">Arthrobacter russicus</name>
    <dbReference type="NCBI Taxonomy" id="172040"/>
    <lineage>
        <taxon>Bacteria</taxon>
        <taxon>Bacillati</taxon>
        <taxon>Actinomycetota</taxon>
        <taxon>Actinomycetes</taxon>
        <taxon>Micrococcales</taxon>
        <taxon>Micrococcaceae</taxon>
        <taxon>Arthrobacter</taxon>
    </lineage>
</organism>
<dbReference type="Gene3D" id="3.10.180.10">
    <property type="entry name" value="2,3-Dihydroxybiphenyl 1,2-Dioxygenase, domain 1"/>
    <property type="match status" value="1"/>
</dbReference>
<dbReference type="RefSeq" id="WP_309800440.1">
    <property type="nucleotide sequence ID" value="NZ_BAAAHY010000006.1"/>
</dbReference>
<sequence>MSDEDDALQISPVPAPDPATKASEIYRGIFGMPTYVTIPTTDLSESIDFWTRGLGFFEQFSLPGRLTHMRRQAFQDVVLIPLGRSDEPSLVSVTYACGGSEIDVIAKACSAIRPGCVTGPTTMPWNTIEVEIITPENARIIMSAGGEPDFRASSYMPPMKQVSTYPEPFSPS</sequence>
<evidence type="ECO:0000313" key="1">
    <source>
        <dbReference type="EMBL" id="MDR6270969.1"/>
    </source>
</evidence>
<dbReference type="EMBL" id="JAVDQF010000001">
    <property type="protein sequence ID" value="MDR6270969.1"/>
    <property type="molecule type" value="Genomic_DNA"/>
</dbReference>
<protein>
    <recommendedName>
        <fullName evidence="3">VOC domain-containing protein</fullName>
    </recommendedName>
</protein>
<proteinExistence type="predicted"/>
<name>A0ABU1JEU5_9MICC</name>
<dbReference type="SUPFAM" id="SSF54593">
    <property type="entry name" value="Glyoxalase/Bleomycin resistance protein/Dihydroxybiphenyl dioxygenase"/>
    <property type="match status" value="1"/>
</dbReference>
<gene>
    <name evidence="1" type="ORF">JOE69_003207</name>
</gene>